<dbReference type="AlphaFoldDB" id="A0A9Q0ZQ28"/>
<organism evidence="1 2">
    <name type="scientific">Salix viminalis</name>
    <name type="common">Common osier</name>
    <name type="synonym">Basket willow</name>
    <dbReference type="NCBI Taxonomy" id="40686"/>
    <lineage>
        <taxon>Eukaryota</taxon>
        <taxon>Viridiplantae</taxon>
        <taxon>Streptophyta</taxon>
        <taxon>Embryophyta</taxon>
        <taxon>Tracheophyta</taxon>
        <taxon>Spermatophyta</taxon>
        <taxon>Magnoliopsida</taxon>
        <taxon>eudicotyledons</taxon>
        <taxon>Gunneridae</taxon>
        <taxon>Pentapetalae</taxon>
        <taxon>rosids</taxon>
        <taxon>fabids</taxon>
        <taxon>Malpighiales</taxon>
        <taxon>Salicaceae</taxon>
        <taxon>Saliceae</taxon>
        <taxon>Salix</taxon>
    </lineage>
</organism>
<evidence type="ECO:0000313" key="2">
    <source>
        <dbReference type="Proteomes" id="UP001151529"/>
    </source>
</evidence>
<dbReference type="Proteomes" id="UP001151529">
    <property type="component" value="Chromosome 6"/>
</dbReference>
<sequence length="268" mass="30132">MPLIHKIKIPDLGTKLGEQQRVGRVAQILEFQIVLWDFNQQILENSKTTFDRMKYKTRSEVHRAAVFRDGIRLLSDRKSSTWEFDELRNITYVHIYGGTLKWIIGRFSNAGGGVIVKPSVLHALKSLSEDLKLRHCILCVRVCDKLVFSFPLHLDPDGKMSKLFLEIATSPTRSFDLALSAHGFFFTYGMPRPRLCTGSSRKHSLEVRTLGKRESDAGQKGSRDGTAKQLDISAFDAVASFQSCTTTVCVASVQITWIIPLNINLSST</sequence>
<evidence type="ECO:0000313" key="1">
    <source>
        <dbReference type="EMBL" id="KAJ6742770.1"/>
    </source>
</evidence>
<comment type="caution">
    <text evidence="1">The sequence shown here is derived from an EMBL/GenBank/DDBJ whole genome shotgun (WGS) entry which is preliminary data.</text>
</comment>
<proteinExistence type="predicted"/>
<reference evidence="1" key="2">
    <citation type="journal article" date="2023" name="Int. J. Mol. Sci.">
        <title>De Novo Assembly and Annotation of 11 Diverse Shrub Willow (Salix) Genomes Reveals Novel Gene Organization in Sex-Linked Regions.</title>
        <authorList>
            <person name="Hyden B."/>
            <person name="Feng K."/>
            <person name="Yates T.B."/>
            <person name="Jawdy S."/>
            <person name="Cereghino C."/>
            <person name="Smart L.B."/>
            <person name="Muchero W."/>
        </authorList>
    </citation>
    <scope>NUCLEOTIDE SEQUENCE [LARGE SCALE GENOMIC DNA]</scope>
    <source>
        <tissue evidence="1">Shoot tip</tissue>
    </source>
</reference>
<accession>A0A9Q0ZQ28</accession>
<gene>
    <name evidence="1" type="ORF">OIU85_016817</name>
</gene>
<reference evidence="1" key="1">
    <citation type="submission" date="2022-11" db="EMBL/GenBank/DDBJ databases">
        <authorList>
            <person name="Hyden B.L."/>
            <person name="Feng K."/>
            <person name="Yates T."/>
            <person name="Jawdy S."/>
            <person name="Smart L.B."/>
            <person name="Muchero W."/>
        </authorList>
    </citation>
    <scope>NUCLEOTIDE SEQUENCE</scope>
    <source>
        <tissue evidence="1">Shoot tip</tissue>
    </source>
</reference>
<keyword evidence="2" id="KW-1185">Reference proteome</keyword>
<name>A0A9Q0ZQ28_SALVM</name>
<dbReference type="EMBL" id="JAPFFL010000002">
    <property type="protein sequence ID" value="KAJ6742770.1"/>
    <property type="molecule type" value="Genomic_DNA"/>
</dbReference>
<protein>
    <submittedName>
        <fullName evidence="1">Uncharacterized protein</fullName>
    </submittedName>
</protein>